<feature type="transmembrane region" description="Helical" evidence="5">
    <location>
        <begin position="454"/>
        <end position="472"/>
    </location>
</feature>
<keyword evidence="4 5" id="KW-0472">Membrane</keyword>
<dbReference type="InterPro" id="IPR052808">
    <property type="entry name" value="GPCR_Mth-like"/>
</dbReference>
<accession>A0A7U3S1C1</accession>
<dbReference type="Gene3D" id="1.20.1070.10">
    <property type="entry name" value="Rhodopsin 7-helix transmembrane proteins"/>
    <property type="match status" value="1"/>
</dbReference>
<feature type="signal peptide" evidence="6">
    <location>
        <begin position="1"/>
        <end position="20"/>
    </location>
</feature>
<proteinExistence type="evidence at transcript level"/>
<feature type="transmembrane region" description="Helical" evidence="5">
    <location>
        <begin position="411"/>
        <end position="433"/>
    </location>
</feature>
<dbReference type="CDD" id="cd15039">
    <property type="entry name" value="7tmB3_Methuselah-like"/>
    <property type="match status" value="1"/>
</dbReference>
<keyword evidence="2 5" id="KW-0812">Transmembrane</keyword>
<dbReference type="GO" id="GO:0004888">
    <property type="term" value="F:transmembrane signaling receptor activity"/>
    <property type="evidence" value="ECO:0007669"/>
    <property type="project" value="InterPro"/>
</dbReference>
<feature type="domain" description="G-protein coupled receptors family 2 profile 2" evidence="7">
    <location>
        <begin position="255"/>
        <end position="507"/>
    </location>
</feature>
<feature type="transmembrane region" description="Helical" evidence="5">
    <location>
        <begin position="324"/>
        <end position="346"/>
    </location>
</feature>
<sequence>MDDLVGVLSLLLCFANNAQTLSLQDLASRAPMRRGSSDLYVPRCWTSSGYPFPQGSLPDLVQTPVNSSHAPVTKVVWGPEVNVTCEQGEEAIIFLNSSRLFVEDGRVMLGWKIDRNSGNTYDYCIKALTTEEASEYVPSYAALFCYLDPCKDRVCVDKCCPRGELIERTSCVTNNLTQNDWTPKDDTFYISESRQFTPNSYVMPTFTLDAYGYLRGVTDVAPRHFCIDYNSEDGKVTEIAIVYEPTERDDCSWRSEVLNIVLMSLSVIFLLANLLVYLCVPVIRRKDHHWPLMCMIISLLLTFIIHICLRKLRTQLDLMCKHLGMLALMFTLASFFWMNIMCFSVWRKLQSVRTVTMDKKTFAWCNVYAWGVPLLVCAVGYAMDSLQPGNNSPNFQKDICWFNGNGRAKWMYYYGIMAALQAVDIFFFLHIACKMAIWRWNSLSGNSTQQRPYFLPYLYINLAVIMGMAWTLEFFPGVDKCGVWQILCDGINGLQGVFIFMVTVCNRDKLTEVRDTARKSLRRFTARTSLQHP</sequence>
<evidence type="ECO:0000256" key="6">
    <source>
        <dbReference type="SAM" id="SignalP"/>
    </source>
</evidence>
<keyword evidence="6" id="KW-0732">Signal</keyword>
<feature type="transmembrane region" description="Helical" evidence="5">
    <location>
        <begin position="484"/>
        <end position="504"/>
    </location>
</feature>
<dbReference type="PANTHER" id="PTHR46953">
    <property type="entry name" value="G-PROTEIN COUPLED RECEPTOR MTH-LIKE 1-RELATED"/>
    <property type="match status" value="1"/>
</dbReference>
<dbReference type="PROSITE" id="PS50261">
    <property type="entry name" value="G_PROTEIN_RECEP_F2_4"/>
    <property type="match status" value="1"/>
</dbReference>
<evidence type="ECO:0000256" key="5">
    <source>
        <dbReference type="SAM" id="Phobius"/>
    </source>
</evidence>
<dbReference type="OrthoDB" id="6134459at2759"/>
<feature type="chain" id="PRO_5031069500" evidence="6">
    <location>
        <begin position="21"/>
        <end position="533"/>
    </location>
</feature>
<keyword evidence="3 5" id="KW-1133">Transmembrane helix</keyword>
<dbReference type="EMBL" id="MN460802">
    <property type="protein sequence ID" value="QPB73590.1"/>
    <property type="molecule type" value="mRNA"/>
</dbReference>
<dbReference type="PANTHER" id="PTHR46953:SF1">
    <property type="entry name" value="G-PROTEIN COUPLED RECEPTOR MTH-LIKE 1-RELATED"/>
    <property type="match status" value="1"/>
</dbReference>
<reference evidence="8" key="1">
    <citation type="submission" date="2019-09" db="EMBL/GenBank/DDBJ databases">
        <title>A methuselah-like receptor induces ROS generation and regulates intestinal microbiotic haemostasis in kuruma shrimp.</title>
        <authorList>
            <person name="Yang H.-T."/>
            <person name="He Z.-H."/>
            <person name="Zhao X.-F."/>
            <person name="Wang J.-X."/>
        </authorList>
    </citation>
    <scope>NUCLEOTIDE SEQUENCE</scope>
</reference>
<feature type="transmembrane region" description="Helical" evidence="5">
    <location>
        <begin position="367"/>
        <end position="383"/>
    </location>
</feature>
<organism evidence="8">
    <name type="scientific">Penaeus japonicus</name>
    <name type="common">Kuruma prawn</name>
    <name type="synonym">Marsupenaeus japonicus</name>
    <dbReference type="NCBI Taxonomy" id="27405"/>
    <lineage>
        <taxon>Eukaryota</taxon>
        <taxon>Metazoa</taxon>
        <taxon>Ecdysozoa</taxon>
        <taxon>Arthropoda</taxon>
        <taxon>Crustacea</taxon>
        <taxon>Multicrustacea</taxon>
        <taxon>Malacostraca</taxon>
        <taxon>Eumalacostraca</taxon>
        <taxon>Eucarida</taxon>
        <taxon>Decapoda</taxon>
        <taxon>Dendrobranchiata</taxon>
        <taxon>Penaeoidea</taxon>
        <taxon>Penaeidae</taxon>
        <taxon>Penaeus</taxon>
    </lineage>
</organism>
<dbReference type="KEGG" id="pja:122261035"/>
<evidence type="ECO:0000256" key="3">
    <source>
        <dbReference type="ARBA" id="ARBA00022989"/>
    </source>
</evidence>
<dbReference type="GO" id="GO:0007166">
    <property type="term" value="P:cell surface receptor signaling pathway"/>
    <property type="evidence" value="ECO:0007669"/>
    <property type="project" value="InterPro"/>
</dbReference>
<comment type="subcellular location">
    <subcellularLocation>
        <location evidence="1">Membrane</location>
        <topology evidence="1">Multi-pass membrane protein</topology>
    </subcellularLocation>
</comment>
<dbReference type="AlphaFoldDB" id="A0A7U3S1C1"/>
<evidence type="ECO:0000313" key="8">
    <source>
        <dbReference type="EMBL" id="QPB73590.1"/>
    </source>
</evidence>
<name>A0A7U3S1C1_PENJP</name>
<evidence type="ECO:0000256" key="2">
    <source>
        <dbReference type="ARBA" id="ARBA00022692"/>
    </source>
</evidence>
<dbReference type="RefSeq" id="XP_042884455.1">
    <property type="nucleotide sequence ID" value="XM_043028521.1"/>
</dbReference>
<evidence type="ECO:0000256" key="4">
    <source>
        <dbReference type="ARBA" id="ARBA00023136"/>
    </source>
</evidence>
<dbReference type="GO" id="GO:0016020">
    <property type="term" value="C:membrane"/>
    <property type="evidence" value="ECO:0007669"/>
    <property type="project" value="UniProtKB-SubCell"/>
</dbReference>
<feature type="transmembrane region" description="Helical" evidence="5">
    <location>
        <begin position="292"/>
        <end position="312"/>
    </location>
</feature>
<dbReference type="InterPro" id="IPR017981">
    <property type="entry name" value="GPCR_2-like_7TM"/>
</dbReference>
<feature type="transmembrane region" description="Helical" evidence="5">
    <location>
        <begin position="257"/>
        <end position="280"/>
    </location>
</feature>
<evidence type="ECO:0000256" key="1">
    <source>
        <dbReference type="ARBA" id="ARBA00004141"/>
    </source>
</evidence>
<dbReference type="GeneID" id="122261035"/>
<protein>
    <submittedName>
        <fullName evidence="8">GPCR6</fullName>
    </submittedName>
</protein>
<evidence type="ECO:0000259" key="7">
    <source>
        <dbReference type="PROSITE" id="PS50261"/>
    </source>
</evidence>